<dbReference type="OrthoDB" id="10532607at2759"/>
<evidence type="ECO:0000256" key="1">
    <source>
        <dbReference type="SAM" id="Phobius"/>
    </source>
</evidence>
<comment type="caution">
    <text evidence="2">The sequence shown here is derived from an EMBL/GenBank/DDBJ whole genome shotgun (WGS) entry which is preliminary data.</text>
</comment>
<evidence type="ECO:0000313" key="2">
    <source>
        <dbReference type="EMBL" id="CAE7707434.1"/>
    </source>
</evidence>
<dbReference type="SUPFAM" id="SSF48695">
    <property type="entry name" value="Multiheme cytochromes"/>
    <property type="match status" value="1"/>
</dbReference>
<keyword evidence="1" id="KW-0472">Membrane</keyword>
<evidence type="ECO:0000313" key="3">
    <source>
        <dbReference type="Proteomes" id="UP000649617"/>
    </source>
</evidence>
<keyword evidence="1" id="KW-0812">Transmembrane</keyword>
<protein>
    <submittedName>
        <fullName evidence="2">Uncharacterized protein</fullName>
    </submittedName>
</protein>
<dbReference type="InterPro" id="IPR036280">
    <property type="entry name" value="Multihaem_cyt_sf"/>
</dbReference>
<dbReference type="EMBL" id="CAJNIZ010044994">
    <property type="protein sequence ID" value="CAE7707434.1"/>
    <property type="molecule type" value="Genomic_DNA"/>
</dbReference>
<keyword evidence="1" id="KW-1133">Transmembrane helix</keyword>
<organism evidence="2 3">
    <name type="scientific">Symbiodinium pilosum</name>
    <name type="common">Dinoflagellate</name>
    <dbReference type="NCBI Taxonomy" id="2952"/>
    <lineage>
        <taxon>Eukaryota</taxon>
        <taxon>Sar</taxon>
        <taxon>Alveolata</taxon>
        <taxon>Dinophyceae</taxon>
        <taxon>Suessiales</taxon>
        <taxon>Symbiodiniaceae</taxon>
        <taxon>Symbiodinium</taxon>
    </lineage>
</organism>
<proteinExistence type="predicted"/>
<sequence>MYLGTSWRSCPVQLHWALAVILIAVLLVGLFRSYRILKQTQHLTVVRHAPEGMRIVECGSCHTAQYVSAHGRIFICCSCHCANRIPAEIARAE</sequence>
<accession>A0A812WXY7</accession>
<feature type="non-terminal residue" evidence="2">
    <location>
        <position position="1"/>
    </location>
</feature>
<keyword evidence="3" id="KW-1185">Reference proteome</keyword>
<name>A0A812WXY7_SYMPI</name>
<feature type="transmembrane region" description="Helical" evidence="1">
    <location>
        <begin position="12"/>
        <end position="31"/>
    </location>
</feature>
<dbReference type="Proteomes" id="UP000649617">
    <property type="component" value="Unassembled WGS sequence"/>
</dbReference>
<reference evidence="2" key="1">
    <citation type="submission" date="2021-02" db="EMBL/GenBank/DDBJ databases">
        <authorList>
            <person name="Dougan E. K."/>
            <person name="Rhodes N."/>
            <person name="Thang M."/>
            <person name="Chan C."/>
        </authorList>
    </citation>
    <scope>NUCLEOTIDE SEQUENCE</scope>
</reference>
<dbReference type="AlphaFoldDB" id="A0A812WXY7"/>
<gene>
    <name evidence="2" type="ORF">SPIL2461_LOCUS19990</name>
</gene>